<sequence>MPPNGLQLLNLQPEHFEALQQLQIDCYPTLDPRELMRIEHFEAQLTRFPQGQFVAILPDQPGLRNAPLTTQGRLVGQASGFFIDFDFNNPGHTFLQIVDNNRFGNHDPQGSYYYDADVSTHPDARGRGIGTALYNARKTLVRQHHKKGIVGGGLIPGYARHKHTLSPHDYVRSVIDGQRTDPTLSFHLRNGFRVRGLLRDYLIDDASDNWATLIEWTNDPKT</sequence>
<dbReference type="RefSeq" id="WP_145447118.1">
    <property type="nucleotide sequence ID" value="NZ_CP036280.1"/>
</dbReference>
<name>A0A518C167_9BACT</name>
<dbReference type="Proteomes" id="UP000320386">
    <property type="component" value="Chromosome"/>
</dbReference>
<dbReference type="Gene3D" id="3.40.630.30">
    <property type="match status" value="1"/>
</dbReference>
<accession>A0A518C167</accession>
<evidence type="ECO:0000313" key="3">
    <source>
        <dbReference type="Proteomes" id="UP000320386"/>
    </source>
</evidence>
<keyword evidence="2" id="KW-0808">Transferase</keyword>
<evidence type="ECO:0000259" key="1">
    <source>
        <dbReference type="PROSITE" id="PS51186"/>
    </source>
</evidence>
<dbReference type="OrthoDB" id="9811121at2"/>
<dbReference type="AlphaFoldDB" id="A0A518C167"/>
<reference evidence="2 3" key="1">
    <citation type="submission" date="2019-02" db="EMBL/GenBank/DDBJ databases">
        <title>Deep-cultivation of Planctomycetes and their phenomic and genomic characterization uncovers novel biology.</title>
        <authorList>
            <person name="Wiegand S."/>
            <person name="Jogler M."/>
            <person name="Boedeker C."/>
            <person name="Pinto D."/>
            <person name="Vollmers J."/>
            <person name="Rivas-Marin E."/>
            <person name="Kohn T."/>
            <person name="Peeters S.H."/>
            <person name="Heuer A."/>
            <person name="Rast P."/>
            <person name="Oberbeckmann S."/>
            <person name="Bunk B."/>
            <person name="Jeske O."/>
            <person name="Meyerdierks A."/>
            <person name="Storesund J.E."/>
            <person name="Kallscheuer N."/>
            <person name="Luecker S."/>
            <person name="Lage O.M."/>
            <person name="Pohl T."/>
            <person name="Merkel B.J."/>
            <person name="Hornburger P."/>
            <person name="Mueller R.-W."/>
            <person name="Bruemmer F."/>
            <person name="Labrenz M."/>
            <person name="Spormann A.M."/>
            <person name="Op den Camp H."/>
            <person name="Overmann J."/>
            <person name="Amann R."/>
            <person name="Jetten M.S.M."/>
            <person name="Mascher T."/>
            <person name="Medema M.H."/>
            <person name="Devos D.P."/>
            <person name="Kaster A.-K."/>
            <person name="Ovreas L."/>
            <person name="Rohde M."/>
            <person name="Galperin M.Y."/>
            <person name="Jogler C."/>
        </authorList>
    </citation>
    <scope>NUCLEOTIDE SEQUENCE [LARGE SCALE GENOMIC DNA]</scope>
    <source>
        <strain evidence="2 3">Pan265</strain>
    </source>
</reference>
<feature type="domain" description="N-acetyltransferase" evidence="1">
    <location>
        <begin position="6"/>
        <end position="219"/>
    </location>
</feature>
<dbReference type="InterPro" id="IPR000182">
    <property type="entry name" value="GNAT_dom"/>
</dbReference>
<proteinExistence type="predicted"/>
<protein>
    <submittedName>
        <fullName evidence="2">Acetyltransferase (GNAT) family protein</fullName>
    </submittedName>
</protein>
<keyword evidence="3" id="KW-1185">Reference proteome</keyword>
<gene>
    <name evidence="2" type="ORF">Pan265_28540</name>
</gene>
<dbReference type="InterPro" id="IPR016181">
    <property type="entry name" value="Acyl_CoA_acyltransferase"/>
</dbReference>
<dbReference type="KEGG" id="mcad:Pan265_28540"/>
<dbReference type="GO" id="GO:0016747">
    <property type="term" value="F:acyltransferase activity, transferring groups other than amino-acyl groups"/>
    <property type="evidence" value="ECO:0007669"/>
    <property type="project" value="InterPro"/>
</dbReference>
<dbReference type="EMBL" id="CP036280">
    <property type="protein sequence ID" value="QDU72976.1"/>
    <property type="molecule type" value="Genomic_DNA"/>
</dbReference>
<dbReference type="PROSITE" id="PS51186">
    <property type="entry name" value="GNAT"/>
    <property type="match status" value="1"/>
</dbReference>
<dbReference type="CDD" id="cd04301">
    <property type="entry name" value="NAT_SF"/>
    <property type="match status" value="1"/>
</dbReference>
<organism evidence="2 3">
    <name type="scientific">Mucisphaera calidilacus</name>
    <dbReference type="NCBI Taxonomy" id="2527982"/>
    <lineage>
        <taxon>Bacteria</taxon>
        <taxon>Pseudomonadati</taxon>
        <taxon>Planctomycetota</taxon>
        <taxon>Phycisphaerae</taxon>
        <taxon>Phycisphaerales</taxon>
        <taxon>Phycisphaeraceae</taxon>
        <taxon>Mucisphaera</taxon>
    </lineage>
</organism>
<dbReference type="Pfam" id="PF00583">
    <property type="entry name" value="Acetyltransf_1"/>
    <property type="match status" value="1"/>
</dbReference>
<evidence type="ECO:0000313" key="2">
    <source>
        <dbReference type="EMBL" id="QDU72976.1"/>
    </source>
</evidence>
<dbReference type="SUPFAM" id="SSF55729">
    <property type="entry name" value="Acyl-CoA N-acyltransferases (Nat)"/>
    <property type="match status" value="1"/>
</dbReference>